<comment type="subcellular location">
    <subcellularLocation>
        <location evidence="1">Cell membrane</location>
        <topology evidence="1">Multi-pass membrane protein</topology>
    </subcellularLocation>
</comment>
<evidence type="ECO:0000256" key="9">
    <source>
        <dbReference type="SAM" id="Phobius"/>
    </source>
</evidence>
<proteinExistence type="inferred from homology"/>
<dbReference type="EMBL" id="MU006097">
    <property type="protein sequence ID" value="KAF2838062.1"/>
    <property type="molecule type" value="Genomic_DNA"/>
</dbReference>
<dbReference type="AlphaFoldDB" id="A0A9P4VQR1"/>
<keyword evidence="3" id="KW-0813">Transport</keyword>
<keyword evidence="4" id="KW-1003">Cell membrane</keyword>
<feature type="transmembrane region" description="Helical" evidence="9">
    <location>
        <begin position="560"/>
        <end position="581"/>
    </location>
</feature>
<protein>
    <recommendedName>
        <fullName evidence="12">Cora-domain-containing protein</fullName>
    </recommendedName>
</protein>
<dbReference type="OrthoDB" id="165352at2759"/>
<dbReference type="GO" id="GO:0015087">
    <property type="term" value="F:cobalt ion transmembrane transporter activity"/>
    <property type="evidence" value="ECO:0007669"/>
    <property type="project" value="TreeGrafter"/>
</dbReference>
<gene>
    <name evidence="10" type="ORF">M501DRAFT_1017095</name>
</gene>
<evidence type="ECO:0000256" key="7">
    <source>
        <dbReference type="ARBA" id="ARBA00023136"/>
    </source>
</evidence>
<organism evidence="10 11">
    <name type="scientific">Patellaria atrata CBS 101060</name>
    <dbReference type="NCBI Taxonomy" id="1346257"/>
    <lineage>
        <taxon>Eukaryota</taxon>
        <taxon>Fungi</taxon>
        <taxon>Dikarya</taxon>
        <taxon>Ascomycota</taxon>
        <taxon>Pezizomycotina</taxon>
        <taxon>Dothideomycetes</taxon>
        <taxon>Dothideomycetes incertae sedis</taxon>
        <taxon>Patellariales</taxon>
        <taxon>Patellariaceae</taxon>
        <taxon>Patellaria</taxon>
    </lineage>
</organism>
<comment type="similarity">
    <text evidence="2">Belongs to the CorA metal ion transporter (MIT) (TC 1.A.35) family.</text>
</comment>
<feature type="region of interest" description="Disordered" evidence="8">
    <location>
        <begin position="35"/>
        <end position="100"/>
    </location>
</feature>
<feature type="compositionally biased region" description="Polar residues" evidence="8">
    <location>
        <begin position="72"/>
        <end position="84"/>
    </location>
</feature>
<reference evidence="10" key="1">
    <citation type="journal article" date="2020" name="Stud. Mycol.">
        <title>101 Dothideomycetes genomes: a test case for predicting lifestyles and emergence of pathogens.</title>
        <authorList>
            <person name="Haridas S."/>
            <person name="Albert R."/>
            <person name="Binder M."/>
            <person name="Bloem J."/>
            <person name="Labutti K."/>
            <person name="Salamov A."/>
            <person name="Andreopoulos B."/>
            <person name="Baker S."/>
            <person name="Barry K."/>
            <person name="Bills G."/>
            <person name="Bluhm B."/>
            <person name="Cannon C."/>
            <person name="Castanera R."/>
            <person name="Culley D."/>
            <person name="Daum C."/>
            <person name="Ezra D."/>
            <person name="Gonzalez J."/>
            <person name="Henrissat B."/>
            <person name="Kuo A."/>
            <person name="Liang C."/>
            <person name="Lipzen A."/>
            <person name="Lutzoni F."/>
            <person name="Magnuson J."/>
            <person name="Mondo S."/>
            <person name="Nolan M."/>
            <person name="Ohm R."/>
            <person name="Pangilinan J."/>
            <person name="Park H.-J."/>
            <person name="Ramirez L."/>
            <person name="Alfaro M."/>
            <person name="Sun H."/>
            <person name="Tritt A."/>
            <person name="Yoshinaga Y."/>
            <person name="Zwiers L.-H."/>
            <person name="Turgeon B."/>
            <person name="Goodwin S."/>
            <person name="Spatafora J."/>
            <person name="Crous P."/>
            <person name="Grigoriev I."/>
        </authorList>
    </citation>
    <scope>NUCLEOTIDE SEQUENCE</scope>
    <source>
        <strain evidence="10">CBS 101060</strain>
    </source>
</reference>
<feature type="region of interest" description="Disordered" evidence="8">
    <location>
        <begin position="1"/>
        <end position="21"/>
    </location>
</feature>
<dbReference type="GO" id="GO:0000287">
    <property type="term" value="F:magnesium ion binding"/>
    <property type="evidence" value="ECO:0007669"/>
    <property type="project" value="TreeGrafter"/>
</dbReference>
<evidence type="ECO:0000256" key="4">
    <source>
        <dbReference type="ARBA" id="ARBA00022475"/>
    </source>
</evidence>
<sequence>MSEPPARPLEPQHPEENEGIGDLRAVFPTHLEIDTTNLHPPRHRRASATPTSPASVHTGRFSIETVPKRPGRSNTIRQYHSPTRPNWEAPGAEPGVNTETEPAENYKELQTSCQISVVDFSDDKFEKYDMDNAGLEEILSKERPDWVSCRWINVNGLSWDVIKSLGMKHGLHRLAIEDLMNTKSRTKADWYSDHAFILMTLQKLIHIRNPEESDSSDCSDNEDYAKFEKRTTFPVPQKSKRSLLKEFWRSIRSTSKRPRRTDSNPLDNPGEFALQADGSYYDKTIYPGFNTPGTIRTLQNYRGGNIERQEYMQRQSLLTKRGLVVSVEQVSIFLTNEKENTVIAFFEHSADDIEELIIPRLQSQDTLLRQSCDASMVVQAIIDAIVDLAIPVAAAYEDQIGELELDVLTDPSIGHSRSLYILASELSLLKNNIQPIIGLVKALRDHKSDPLSTPMPSVLNIPNRPHRLPPSSITISPLAHTYFGDVEDHVILITHSLENMRQTAENMLDLIFNMTGTDQNESMKQLTAVTIFFLPLTFITGYFGQNFARFTGAHNNSDAFFWYIASPVMITVTLALMRNMIGRWFKRRFQRWQISSSRKKRTRHEGIIRREKQRSRTSASTRGGVRGAAAV</sequence>
<evidence type="ECO:0000256" key="6">
    <source>
        <dbReference type="ARBA" id="ARBA00022989"/>
    </source>
</evidence>
<evidence type="ECO:0000313" key="10">
    <source>
        <dbReference type="EMBL" id="KAF2838062.1"/>
    </source>
</evidence>
<dbReference type="GO" id="GO:0005886">
    <property type="term" value="C:plasma membrane"/>
    <property type="evidence" value="ECO:0007669"/>
    <property type="project" value="UniProtKB-SubCell"/>
</dbReference>
<dbReference type="Gene3D" id="3.30.460.20">
    <property type="entry name" value="CorA soluble domain-like"/>
    <property type="match status" value="1"/>
</dbReference>
<accession>A0A9P4VQR1</accession>
<evidence type="ECO:0000256" key="3">
    <source>
        <dbReference type="ARBA" id="ARBA00022448"/>
    </source>
</evidence>
<feature type="transmembrane region" description="Helical" evidence="9">
    <location>
        <begin position="526"/>
        <end position="548"/>
    </location>
</feature>
<evidence type="ECO:0000256" key="8">
    <source>
        <dbReference type="SAM" id="MobiDB-lite"/>
    </source>
</evidence>
<evidence type="ECO:0000256" key="1">
    <source>
        <dbReference type="ARBA" id="ARBA00004651"/>
    </source>
</evidence>
<dbReference type="InterPro" id="IPR045863">
    <property type="entry name" value="CorA_TM1_TM2"/>
</dbReference>
<comment type="caution">
    <text evidence="10">The sequence shown here is derived from an EMBL/GenBank/DDBJ whole genome shotgun (WGS) entry which is preliminary data.</text>
</comment>
<evidence type="ECO:0000256" key="2">
    <source>
        <dbReference type="ARBA" id="ARBA00009765"/>
    </source>
</evidence>
<dbReference type="PANTHER" id="PTHR46494:SF1">
    <property type="entry name" value="CORA FAMILY METAL ION TRANSPORTER (EUROFUNG)"/>
    <property type="match status" value="1"/>
</dbReference>
<name>A0A9P4VQR1_9PEZI</name>
<feature type="region of interest" description="Disordered" evidence="8">
    <location>
        <begin position="254"/>
        <end position="274"/>
    </location>
</feature>
<feature type="region of interest" description="Disordered" evidence="8">
    <location>
        <begin position="596"/>
        <end position="631"/>
    </location>
</feature>
<keyword evidence="11" id="KW-1185">Reference proteome</keyword>
<dbReference type="GO" id="GO:0050897">
    <property type="term" value="F:cobalt ion binding"/>
    <property type="evidence" value="ECO:0007669"/>
    <property type="project" value="TreeGrafter"/>
</dbReference>
<dbReference type="PANTHER" id="PTHR46494">
    <property type="entry name" value="CORA FAMILY METAL ION TRANSPORTER (EUROFUNG)"/>
    <property type="match status" value="1"/>
</dbReference>
<dbReference type="Gene3D" id="1.20.58.340">
    <property type="entry name" value="Magnesium transport protein CorA, transmembrane region"/>
    <property type="match status" value="2"/>
</dbReference>
<dbReference type="Proteomes" id="UP000799429">
    <property type="component" value="Unassembled WGS sequence"/>
</dbReference>
<evidence type="ECO:0000313" key="11">
    <source>
        <dbReference type="Proteomes" id="UP000799429"/>
    </source>
</evidence>
<keyword evidence="6 9" id="KW-1133">Transmembrane helix</keyword>
<dbReference type="InterPro" id="IPR002523">
    <property type="entry name" value="MgTranspt_CorA/ZnTranspt_ZntB"/>
</dbReference>
<evidence type="ECO:0008006" key="12">
    <source>
        <dbReference type="Google" id="ProtNLM"/>
    </source>
</evidence>
<evidence type="ECO:0000256" key="5">
    <source>
        <dbReference type="ARBA" id="ARBA00022692"/>
    </source>
</evidence>
<keyword evidence="7 9" id="KW-0472">Membrane</keyword>
<dbReference type="GO" id="GO:0015095">
    <property type="term" value="F:magnesium ion transmembrane transporter activity"/>
    <property type="evidence" value="ECO:0007669"/>
    <property type="project" value="TreeGrafter"/>
</dbReference>
<dbReference type="InterPro" id="IPR045861">
    <property type="entry name" value="CorA_cytoplasmic_dom"/>
</dbReference>
<dbReference type="SUPFAM" id="SSF144083">
    <property type="entry name" value="Magnesium transport protein CorA, transmembrane region"/>
    <property type="match status" value="1"/>
</dbReference>
<keyword evidence="5 9" id="KW-0812">Transmembrane</keyword>
<dbReference type="Pfam" id="PF01544">
    <property type="entry name" value="CorA"/>
    <property type="match status" value="1"/>
</dbReference>
<dbReference type="SUPFAM" id="SSF143865">
    <property type="entry name" value="CorA soluble domain-like"/>
    <property type="match status" value="1"/>
</dbReference>